<keyword evidence="1" id="KW-0812">Transmembrane</keyword>
<keyword evidence="4" id="KW-1185">Reference proteome</keyword>
<dbReference type="InterPro" id="IPR001173">
    <property type="entry name" value="Glyco_trans_2-like"/>
</dbReference>
<dbReference type="InterPro" id="IPR029044">
    <property type="entry name" value="Nucleotide-diphossugar_trans"/>
</dbReference>
<keyword evidence="1" id="KW-0472">Membrane</keyword>
<dbReference type="KEGG" id="halx:M0R89_19090"/>
<dbReference type="PANTHER" id="PTHR48090">
    <property type="entry name" value="UNDECAPRENYL-PHOSPHATE 4-DEOXY-4-FORMAMIDO-L-ARABINOSE TRANSFERASE-RELATED"/>
    <property type="match status" value="1"/>
</dbReference>
<dbReference type="EMBL" id="CP096660">
    <property type="protein sequence ID" value="UPV76639.1"/>
    <property type="molecule type" value="Genomic_DNA"/>
</dbReference>
<evidence type="ECO:0000259" key="2">
    <source>
        <dbReference type="Pfam" id="PF00535"/>
    </source>
</evidence>
<feature type="transmembrane region" description="Helical" evidence="1">
    <location>
        <begin position="372"/>
        <end position="398"/>
    </location>
</feature>
<dbReference type="SUPFAM" id="SSF53448">
    <property type="entry name" value="Nucleotide-diphospho-sugar transferases"/>
    <property type="match status" value="1"/>
</dbReference>
<keyword evidence="3" id="KW-0614">Plasmid</keyword>
<feature type="domain" description="Glycosyltransferase 2-like" evidence="2">
    <location>
        <begin position="143"/>
        <end position="303"/>
    </location>
</feature>
<dbReference type="GeneID" id="72187351"/>
<dbReference type="RefSeq" id="WP_248652672.1">
    <property type="nucleotide sequence ID" value="NZ_CP096660.1"/>
</dbReference>
<dbReference type="InterPro" id="IPR050256">
    <property type="entry name" value="Glycosyltransferase_2"/>
</dbReference>
<dbReference type="Pfam" id="PF00535">
    <property type="entry name" value="Glycos_transf_2"/>
    <property type="match status" value="1"/>
</dbReference>
<evidence type="ECO:0000313" key="4">
    <source>
        <dbReference type="Proteomes" id="UP000830729"/>
    </source>
</evidence>
<accession>A0A8U0I0H5</accession>
<dbReference type="Gene3D" id="3.90.550.10">
    <property type="entry name" value="Spore Coat Polysaccharide Biosynthesis Protein SpsA, Chain A"/>
    <property type="match status" value="1"/>
</dbReference>
<gene>
    <name evidence="3" type="ORF">M0R89_19090</name>
</gene>
<dbReference type="CDD" id="cd04179">
    <property type="entry name" value="DPM_DPG-synthase_like"/>
    <property type="match status" value="1"/>
</dbReference>
<name>A0A8U0I0H5_9EURY</name>
<evidence type="ECO:0000256" key="1">
    <source>
        <dbReference type="SAM" id="Phobius"/>
    </source>
</evidence>
<dbReference type="Proteomes" id="UP000830729">
    <property type="component" value="Plasmid unnamed1"/>
</dbReference>
<geneLocation type="plasmid" evidence="3 4">
    <name>unnamed1</name>
</geneLocation>
<dbReference type="PANTHER" id="PTHR48090:SF6">
    <property type="entry name" value="SLR5056 PROTEIN"/>
    <property type="match status" value="1"/>
</dbReference>
<sequence>MTTTENSKWESQAKYRRRLAIGIPITKNVDALARVVLRAYDRGVKVFIWTGQKDTLSLEGFRSLGNVELVSPSTHDATDHSTREILAKVAREQGHPGIIFHKCITEYIDYEQTEENFKLNERYGSESISLPTAIQPYSCHCLVAIPAYNEEESIREVVHQANQYTDNVIVIDDGSDDNTVQMAEKAGANTISHDENRGYGAAIQTAFRVARRFDPKVLITLDGDGQHDAKDISKMLEVIENDKADIVIGSRYQTGNARGIPRYRIFGLWIVNFLTNLSLGFNQKAWIRDTQSGFRAYNSSVLQTLAESTDIGDGMNASTDILYHANNLGYDIQEIGTTIRYSVDNTSSQNPVSHGLILVSNILRTVEQEHPILLFGVPGLILTLFGLGFGYLTVINFIKSGRFPLGVSIISTLCLLLGILSSITSIILHAIHTQS</sequence>
<organism evidence="3 4">
    <name type="scientific">Halorussus limi</name>
    <dbReference type="NCBI Taxonomy" id="2938695"/>
    <lineage>
        <taxon>Archaea</taxon>
        <taxon>Methanobacteriati</taxon>
        <taxon>Methanobacteriota</taxon>
        <taxon>Stenosarchaea group</taxon>
        <taxon>Halobacteria</taxon>
        <taxon>Halobacteriales</taxon>
        <taxon>Haladaptataceae</taxon>
        <taxon>Halorussus</taxon>
    </lineage>
</organism>
<protein>
    <submittedName>
        <fullName evidence="3">Glycosyltransferase family 2 protein</fullName>
    </submittedName>
</protein>
<keyword evidence="1" id="KW-1133">Transmembrane helix</keyword>
<dbReference type="AlphaFoldDB" id="A0A8U0I0H5"/>
<reference evidence="3 4" key="1">
    <citation type="submission" date="2022-04" db="EMBL/GenBank/DDBJ databases">
        <title>Diverse halophilic archaea isolated from saline environments.</title>
        <authorList>
            <person name="Cui H.-L."/>
        </authorList>
    </citation>
    <scope>NUCLEOTIDE SEQUENCE [LARGE SCALE GENOMIC DNA]</scope>
    <source>
        <strain evidence="3 4">XZYJT49</strain>
        <plasmid evidence="3 4">unnamed1</plasmid>
    </source>
</reference>
<proteinExistence type="predicted"/>
<feature type="transmembrane region" description="Helical" evidence="1">
    <location>
        <begin position="405"/>
        <end position="431"/>
    </location>
</feature>
<evidence type="ECO:0000313" key="3">
    <source>
        <dbReference type="EMBL" id="UPV76639.1"/>
    </source>
</evidence>